<reference evidence="1 2" key="1">
    <citation type="submission" date="2022-10" db="EMBL/GenBank/DDBJ databases">
        <title>Sphingomonas sp.</title>
        <authorList>
            <person name="Jin C."/>
        </authorList>
    </citation>
    <scope>NUCLEOTIDE SEQUENCE [LARGE SCALE GENOMIC DNA]</scope>
    <source>
        <strain evidence="1 2">BN140010</strain>
    </source>
</reference>
<comment type="caution">
    <text evidence="1">The sequence shown here is derived from an EMBL/GenBank/DDBJ whole genome shotgun (WGS) entry which is preliminary data.</text>
</comment>
<name>A0ABT3JB35_9SPHN</name>
<dbReference type="RefSeq" id="WP_264880039.1">
    <property type="nucleotide sequence ID" value="NZ_JAPDOB010000001.1"/>
</dbReference>
<sequence length="152" mass="17513">MRSNGVKNKQRTTVLKYPVLPRTILLCDYSLGGFRPPEMVKRRPAVVITGVLPRRNNLHTIVPLSGTPSDERNLYHCRIELPQPLPAPFAETVWWVKADMLATVGFERLDLFRTERDQHGRRKYLTNLRVSEQQFEAIMVAVRYALGISLDK</sequence>
<protein>
    <submittedName>
        <fullName evidence="1">Type II toxin-antitoxin system PemK/MazF family toxin</fullName>
    </submittedName>
</protein>
<dbReference type="SUPFAM" id="SSF50118">
    <property type="entry name" value="Cell growth inhibitor/plasmid maintenance toxic component"/>
    <property type="match status" value="1"/>
</dbReference>
<evidence type="ECO:0000313" key="2">
    <source>
        <dbReference type="Proteomes" id="UP001526246"/>
    </source>
</evidence>
<dbReference type="InterPro" id="IPR003477">
    <property type="entry name" value="PemK-like"/>
</dbReference>
<proteinExistence type="predicted"/>
<evidence type="ECO:0000313" key="1">
    <source>
        <dbReference type="EMBL" id="MCW3796280.1"/>
    </source>
</evidence>
<dbReference type="Pfam" id="PF02452">
    <property type="entry name" value="PemK_toxin"/>
    <property type="match status" value="1"/>
</dbReference>
<dbReference type="EMBL" id="JAPDOB010000001">
    <property type="protein sequence ID" value="MCW3796280.1"/>
    <property type="molecule type" value="Genomic_DNA"/>
</dbReference>
<accession>A0ABT3JB35</accession>
<dbReference type="Gene3D" id="2.30.30.110">
    <property type="match status" value="1"/>
</dbReference>
<dbReference type="Proteomes" id="UP001526246">
    <property type="component" value="Unassembled WGS sequence"/>
</dbReference>
<gene>
    <name evidence="1" type="ORF">OMW55_00450</name>
</gene>
<organism evidence="1 2">
    <name type="scientific">Sphingomonas arvum</name>
    <dbReference type="NCBI Taxonomy" id="2992113"/>
    <lineage>
        <taxon>Bacteria</taxon>
        <taxon>Pseudomonadati</taxon>
        <taxon>Pseudomonadota</taxon>
        <taxon>Alphaproteobacteria</taxon>
        <taxon>Sphingomonadales</taxon>
        <taxon>Sphingomonadaceae</taxon>
        <taxon>Sphingomonas</taxon>
    </lineage>
</organism>
<dbReference type="InterPro" id="IPR011067">
    <property type="entry name" value="Plasmid_toxin/cell-grow_inhib"/>
</dbReference>
<keyword evidence="2" id="KW-1185">Reference proteome</keyword>